<proteinExistence type="predicted"/>
<dbReference type="InterPro" id="IPR001584">
    <property type="entry name" value="Integrase_cat-core"/>
</dbReference>
<dbReference type="Proteomes" id="UP000264840">
    <property type="component" value="Unplaced"/>
</dbReference>
<feature type="domain" description="Integrase catalytic" evidence="2">
    <location>
        <begin position="165"/>
        <end position="322"/>
    </location>
</feature>
<evidence type="ECO:0000259" key="2">
    <source>
        <dbReference type="PROSITE" id="PS50994"/>
    </source>
</evidence>
<dbReference type="STRING" id="8153.ENSHBUP00000016923"/>
<organism evidence="3 4">
    <name type="scientific">Haplochromis burtoni</name>
    <name type="common">Burton's mouthbrooder</name>
    <name type="synonym">Chromis burtoni</name>
    <dbReference type="NCBI Taxonomy" id="8153"/>
    <lineage>
        <taxon>Eukaryota</taxon>
        <taxon>Metazoa</taxon>
        <taxon>Chordata</taxon>
        <taxon>Craniata</taxon>
        <taxon>Vertebrata</taxon>
        <taxon>Euteleostomi</taxon>
        <taxon>Actinopterygii</taxon>
        <taxon>Neopterygii</taxon>
        <taxon>Teleostei</taxon>
        <taxon>Neoteleostei</taxon>
        <taxon>Acanthomorphata</taxon>
        <taxon>Ovalentaria</taxon>
        <taxon>Cichlomorphae</taxon>
        <taxon>Cichliformes</taxon>
        <taxon>Cichlidae</taxon>
        <taxon>African cichlids</taxon>
        <taxon>Pseudocrenilabrinae</taxon>
        <taxon>Haplochromini</taxon>
        <taxon>Haplochromis</taxon>
    </lineage>
</organism>
<accession>A0A3Q2VWH8</accession>
<dbReference type="InterPro" id="IPR012337">
    <property type="entry name" value="RNaseH-like_sf"/>
</dbReference>
<evidence type="ECO:0000256" key="1">
    <source>
        <dbReference type="ARBA" id="ARBA00039658"/>
    </source>
</evidence>
<dbReference type="PANTHER" id="PTHR37984:SF15">
    <property type="entry name" value="INTEGRASE CATALYTIC DOMAIN-CONTAINING PROTEIN"/>
    <property type="match status" value="1"/>
</dbReference>
<reference evidence="3" key="1">
    <citation type="submission" date="2025-08" db="UniProtKB">
        <authorList>
            <consortium name="Ensembl"/>
        </authorList>
    </citation>
    <scope>IDENTIFICATION</scope>
</reference>
<keyword evidence="4" id="KW-1185">Reference proteome</keyword>
<dbReference type="Pfam" id="PF17921">
    <property type="entry name" value="Integrase_H2C2"/>
    <property type="match status" value="1"/>
</dbReference>
<dbReference type="GeneTree" id="ENSGT01000000214408"/>
<name>A0A3Q2VWH8_HAPBU</name>
<dbReference type="Pfam" id="PF00665">
    <property type="entry name" value="rve"/>
    <property type="match status" value="1"/>
</dbReference>
<dbReference type="Gene3D" id="3.30.420.10">
    <property type="entry name" value="Ribonuclease H-like superfamily/Ribonuclease H"/>
    <property type="match status" value="1"/>
</dbReference>
<dbReference type="FunFam" id="1.10.340.70:FF:000001">
    <property type="entry name" value="Retrovirus-related Pol polyprotein from transposon gypsy-like Protein"/>
    <property type="match status" value="1"/>
</dbReference>
<dbReference type="PROSITE" id="PS50994">
    <property type="entry name" value="INTEGRASE"/>
    <property type="match status" value="1"/>
</dbReference>
<dbReference type="InterPro" id="IPR050951">
    <property type="entry name" value="Retrovirus_Pol_polyprotein"/>
</dbReference>
<dbReference type="Gene3D" id="1.10.340.70">
    <property type="match status" value="1"/>
</dbReference>
<dbReference type="InterPro" id="IPR041588">
    <property type="entry name" value="Integrase_H2C2"/>
</dbReference>
<dbReference type="AlphaFoldDB" id="A0A3Q2VWH8"/>
<reference evidence="3" key="2">
    <citation type="submission" date="2025-09" db="UniProtKB">
        <authorList>
            <consortium name="Ensembl"/>
        </authorList>
    </citation>
    <scope>IDENTIFICATION</scope>
</reference>
<dbReference type="OMA" id="KTCNRCI"/>
<sequence>MSSDAVPDCYGQEDEFGGLPVIPQLTEAELMDKQRADQCLRHFISQLEHGVSPPPTLRSELPDLPLLLREVGRFQLINGILYRRRQLGSRVSHQLVLPPELRETVLSSLHDHIGHMGIERTLDLVRARFYWPRMALDVERKIKTCGRCVRRKALPDRAAPLVNISTTRPLEMVCMDFLSLEPDKSGAKDILVITDHFTKYAIAIPTCNQKARTVAKCLWDNFIVHYGFPEKLHSDQGPDFESRTIKELCQMAGIQKVRTTPYHPRGNPVERFNRTLLDMLGTLHNKDKSHWRDFVKPLVHAYNCTRNEVTGFAPYELMFGRQPRLPVDLAFGLPVKEEQQISHSQYVQNLKSHLQESYKVATGNAAKIAEKNKSRFDRRVTISDLEVGDRVLVRNVRIRGKNKIADKWEAAIYIVVSRAGSLPVYTVRPEKKDGP</sequence>
<dbReference type="Ensembl" id="ENSHBUT00000025580.1">
    <property type="protein sequence ID" value="ENSHBUP00000016923.1"/>
    <property type="gene ID" value="ENSHBUG00000018902.1"/>
</dbReference>
<evidence type="ECO:0000313" key="4">
    <source>
        <dbReference type="Proteomes" id="UP000264840"/>
    </source>
</evidence>
<dbReference type="FunFam" id="3.30.420.10:FF:000269">
    <property type="entry name" value="Uncharacterized protein"/>
    <property type="match status" value="1"/>
</dbReference>
<evidence type="ECO:0000313" key="3">
    <source>
        <dbReference type="Ensembl" id="ENSHBUP00000016923.1"/>
    </source>
</evidence>
<dbReference type="InterPro" id="IPR036397">
    <property type="entry name" value="RNaseH_sf"/>
</dbReference>
<protein>
    <recommendedName>
        <fullName evidence="1">Gypsy retrotransposon integrase-like protein 1</fullName>
    </recommendedName>
</protein>
<dbReference type="SUPFAM" id="SSF53098">
    <property type="entry name" value="Ribonuclease H-like"/>
    <property type="match status" value="1"/>
</dbReference>
<dbReference type="GO" id="GO:0015074">
    <property type="term" value="P:DNA integration"/>
    <property type="evidence" value="ECO:0007669"/>
    <property type="project" value="InterPro"/>
</dbReference>
<dbReference type="PANTHER" id="PTHR37984">
    <property type="entry name" value="PROTEIN CBG26694"/>
    <property type="match status" value="1"/>
</dbReference>
<dbReference type="GO" id="GO:0003676">
    <property type="term" value="F:nucleic acid binding"/>
    <property type="evidence" value="ECO:0007669"/>
    <property type="project" value="InterPro"/>
</dbReference>